<dbReference type="EMBL" id="JBHFFA010000008">
    <property type="protein sequence ID" value="KAL2607431.1"/>
    <property type="molecule type" value="Genomic_DNA"/>
</dbReference>
<sequence length="476" mass="55408">MMLLPRIFFGLFCLAIAEIILFHTDSKWTDCGLVILEALKPGRHIVSDVHSPLEEEKEHETSVECHGRRIFMYDLPSKFNVNYYLNETLCRGGLMAWMDLCERFQHGGYGRRYYLAENEYEGQWDGDWYDRDFYMLEAIFHSRMLTYTCRTLDPKKADAFFVPYYTGIDALPLLYAKPNTFDTFEKRKAFGSEIVDWLDQNAHEFWHKYQGRDHFIMLGRTCSDFRPRREWGTGWVDRPYMSNVVQLTIESEKENEQAVPYPTAFHPSSPERLRSWVSEVERAERTFLVVYVGAPRPELDWSIRGIVSRECKEAGNTSCHMVDCSKLTCSHSPVLIYKTFLQSNFCLQPRGDSATRRSTFDCMIAGSIPVFFHRDSAYSQYTWHLPQDPSSYSVFISEDELKDAKSILKVLESYFPERIQKMRDTILSFIPNLIYNNFSNSISSNQKDAFELSIERVLERIADSMKGLRATGGGSK</sequence>
<comment type="caution">
    <text evidence="7">The sequence shown here is derived from an EMBL/GenBank/DDBJ whole genome shotgun (WGS) entry which is preliminary data.</text>
</comment>
<evidence type="ECO:0000256" key="3">
    <source>
        <dbReference type="ARBA" id="ARBA00022968"/>
    </source>
</evidence>
<feature type="domain" description="Exostosin GT47" evidence="6">
    <location>
        <begin position="65"/>
        <end position="410"/>
    </location>
</feature>
<dbReference type="Proteomes" id="UP001605036">
    <property type="component" value="Unassembled WGS sequence"/>
</dbReference>
<organism evidence="7 8">
    <name type="scientific">Riccia fluitans</name>
    <dbReference type="NCBI Taxonomy" id="41844"/>
    <lineage>
        <taxon>Eukaryota</taxon>
        <taxon>Viridiplantae</taxon>
        <taxon>Streptophyta</taxon>
        <taxon>Embryophyta</taxon>
        <taxon>Marchantiophyta</taxon>
        <taxon>Marchantiopsida</taxon>
        <taxon>Marchantiidae</taxon>
        <taxon>Marchantiales</taxon>
        <taxon>Ricciaceae</taxon>
        <taxon>Riccia</taxon>
    </lineage>
</organism>
<dbReference type="Pfam" id="PF03016">
    <property type="entry name" value="Exostosin_GT47"/>
    <property type="match status" value="1"/>
</dbReference>
<evidence type="ECO:0000256" key="4">
    <source>
        <dbReference type="ARBA" id="ARBA00023034"/>
    </source>
</evidence>
<keyword evidence="8" id="KW-1185">Reference proteome</keyword>
<gene>
    <name evidence="7" type="ORF">R1flu_026004</name>
</gene>
<dbReference type="PANTHER" id="PTHR11062:SF58">
    <property type="entry name" value="XYLOGLUCAN GALACTOSYLTRANSFERASE GT19-RELATED"/>
    <property type="match status" value="1"/>
</dbReference>
<keyword evidence="5" id="KW-0732">Signal</keyword>
<comment type="subcellular location">
    <subcellularLocation>
        <location evidence="1">Golgi apparatus membrane</location>
        <topology evidence="1">Single-pass type II membrane protein</topology>
    </subcellularLocation>
</comment>
<proteinExistence type="inferred from homology"/>
<evidence type="ECO:0000256" key="5">
    <source>
        <dbReference type="SAM" id="SignalP"/>
    </source>
</evidence>
<evidence type="ECO:0000313" key="7">
    <source>
        <dbReference type="EMBL" id="KAL2607431.1"/>
    </source>
</evidence>
<dbReference type="InterPro" id="IPR040911">
    <property type="entry name" value="Exostosin_GT47"/>
</dbReference>
<keyword evidence="4" id="KW-0333">Golgi apparatus</keyword>
<reference evidence="7 8" key="1">
    <citation type="submission" date="2024-09" db="EMBL/GenBank/DDBJ databases">
        <title>Chromosome-scale assembly of Riccia fluitans.</title>
        <authorList>
            <person name="Paukszto L."/>
            <person name="Sawicki J."/>
            <person name="Karawczyk K."/>
            <person name="Piernik-Szablinska J."/>
            <person name="Szczecinska M."/>
            <person name="Mazdziarz M."/>
        </authorList>
    </citation>
    <scope>NUCLEOTIDE SEQUENCE [LARGE SCALE GENOMIC DNA]</scope>
    <source>
        <strain evidence="7">Rf_01</strain>
        <tissue evidence="7">Aerial parts of the thallus</tissue>
    </source>
</reference>
<keyword evidence="3" id="KW-0735">Signal-anchor</keyword>
<evidence type="ECO:0000256" key="1">
    <source>
        <dbReference type="ARBA" id="ARBA00004323"/>
    </source>
</evidence>
<name>A0ABD1XER3_9MARC</name>
<protein>
    <recommendedName>
        <fullName evidence="6">Exostosin GT47 domain-containing protein</fullName>
    </recommendedName>
</protein>
<evidence type="ECO:0000313" key="8">
    <source>
        <dbReference type="Proteomes" id="UP001605036"/>
    </source>
</evidence>
<dbReference type="GO" id="GO:0000139">
    <property type="term" value="C:Golgi membrane"/>
    <property type="evidence" value="ECO:0007669"/>
    <property type="project" value="UniProtKB-SubCell"/>
</dbReference>
<dbReference type="AlphaFoldDB" id="A0ABD1XER3"/>
<feature type="signal peptide" evidence="5">
    <location>
        <begin position="1"/>
        <end position="17"/>
    </location>
</feature>
<comment type="similarity">
    <text evidence="2">Belongs to the glycosyltransferase 47 family.</text>
</comment>
<accession>A0ABD1XER3</accession>
<evidence type="ECO:0000259" key="6">
    <source>
        <dbReference type="Pfam" id="PF03016"/>
    </source>
</evidence>
<keyword evidence="3" id="KW-0812">Transmembrane</keyword>
<dbReference type="InterPro" id="IPR004263">
    <property type="entry name" value="Exostosin"/>
</dbReference>
<dbReference type="PANTHER" id="PTHR11062">
    <property type="entry name" value="EXOSTOSIN HEPARAN SULFATE GLYCOSYLTRANSFERASE -RELATED"/>
    <property type="match status" value="1"/>
</dbReference>
<evidence type="ECO:0000256" key="2">
    <source>
        <dbReference type="ARBA" id="ARBA00010271"/>
    </source>
</evidence>
<feature type="chain" id="PRO_5044802731" description="Exostosin GT47 domain-containing protein" evidence="5">
    <location>
        <begin position="18"/>
        <end position="476"/>
    </location>
</feature>